<feature type="compositionally biased region" description="Low complexity" evidence="5">
    <location>
        <begin position="166"/>
        <end position="201"/>
    </location>
</feature>
<feature type="compositionally biased region" description="Low complexity" evidence="5">
    <location>
        <begin position="217"/>
        <end position="238"/>
    </location>
</feature>
<feature type="compositionally biased region" description="Low complexity" evidence="5">
    <location>
        <begin position="50"/>
        <end position="65"/>
    </location>
</feature>
<reference evidence="7" key="1">
    <citation type="submission" date="2015-08" db="EMBL/GenBank/DDBJ databases">
        <authorList>
            <person name="Babu N.S."/>
            <person name="Beckwith C.J."/>
            <person name="Beseler K.G."/>
            <person name="Brison A."/>
            <person name="Carone J.V."/>
            <person name="Caskin T.P."/>
            <person name="Diamond M."/>
            <person name="Durham M.E."/>
            <person name="Foxe J.M."/>
            <person name="Go M."/>
            <person name="Henderson B.A."/>
            <person name="Jones I.B."/>
            <person name="McGettigan J.A."/>
            <person name="Micheletti S.J."/>
            <person name="Nasrallah M.E."/>
            <person name="Ortiz D."/>
            <person name="Piller C.R."/>
            <person name="Privatt S.R."/>
            <person name="Schneider S.L."/>
            <person name="Sharp S."/>
            <person name="Smith T.C."/>
            <person name="Stanton J.D."/>
            <person name="Ullery H.E."/>
            <person name="Wilson R.J."/>
            <person name="Serrano M.G."/>
            <person name="Buck G."/>
            <person name="Lee V."/>
            <person name="Wang Y."/>
            <person name="Carvalho R."/>
            <person name="Voegtly L."/>
            <person name="Shi R."/>
            <person name="Duckworth R."/>
            <person name="Johnson A."/>
            <person name="Loviza R."/>
            <person name="Walstead R."/>
            <person name="Shah Z."/>
            <person name="Kiflezghi M."/>
            <person name="Wade K."/>
            <person name="Ball S.L."/>
            <person name="Bradley K.W."/>
            <person name="Asai D.J."/>
            <person name="Bowman C.A."/>
            <person name="Russell D.A."/>
            <person name="Pope W.H."/>
            <person name="Jacobs-Sera D."/>
            <person name="Hendrix R.W."/>
            <person name="Hatfull G.F."/>
        </authorList>
    </citation>
    <scope>NUCLEOTIDE SEQUENCE</scope>
</reference>
<sequence length="460" mass="48020">TRSLLSLGELEPGRWQLNPRRERLACTDVDPYAPSSPRAARRLGPTRPGRVSSSTVSRSSLASGPPLSPPIPQPAQVACGRLGVGLTILKRICRAHGVAAWPYRKQYKYELGDTPHPIADTPSGAWERPAGPQPATCRAASPETSSCGLDLLLDAIDGSGDDRAAGGDAAAQSAPPRGAAVPLERAGSSGTLSASTTRRLSMSGSLEPSGQPPAQAPPGADAAGAGAPRTLSRPLPSGSLSLASEASACLSGTLHRPRPMHAAPARPPIPAFRGWTPPAALAAKPQDAARGAPPGEAADGLRRRALASLLSLVLQRGTPGEGAASAAVAAELARCLQHQACRAPAEVRDKAPLCGEAWQPRDVARPPAEDAWQPPAVGAWQQQLDAWQQPQHLDASQQRNLDAWQQVDCWSTGRVMPPATAPAPQHDWRRGVPASTLAAARHDSRQYTHVRHLLASVGRA</sequence>
<feature type="region of interest" description="Disordered" evidence="5">
    <location>
        <begin position="26"/>
        <end position="72"/>
    </location>
</feature>
<dbReference type="PROSITE" id="PS51519">
    <property type="entry name" value="RWP_RK"/>
    <property type="match status" value="1"/>
</dbReference>
<keyword evidence="4" id="KW-0539">Nucleus</keyword>
<proteinExistence type="predicted"/>
<feature type="region of interest" description="Disordered" evidence="5">
    <location>
        <begin position="114"/>
        <end position="143"/>
    </location>
</feature>
<dbReference type="Pfam" id="PF02042">
    <property type="entry name" value="RWP-RK"/>
    <property type="match status" value="1"/>
</dbReference>
<keyword evidence="1" id="KW-0805">Transcription regulation</keyword>
<feature type="region of interest" description="Disordered" evidence="5">
    <location>
        <begin position="254"/>
        <end position="297"/>
    </location>
</feature>
<keyword evidence="2" id="KW-0238">DNA-binding</keyword>
<evidence type="ECO:0000313" key="7">
    <source>
        <dbReference type="EMBL" id="JAT72289.1"/>
    </source>
</evidence>
<evidence type="ECO:0000256" key="2">
    <source>
        <dbReference type="ARBA" id="ARBA00023125"/>
    </source>
</evidence>
<feature type="compositionally biased region" description="Low complexity" evidence="5">
    <location>
        <begin position="271"/>
        <end position="289"/>
    </location>
</feature>
<accession>A0A1D1ZZC6</accession>
<gene>
    <name evidence="7" type="ORF">g.1279</name>
</gene>
<feature type="domain" description="RWP-RK" evidence="6">
    <location>
        <begin position="41"/>
        <end position="130"/>
    </location>
</feature>
<feature type="region of interest" description="Disordered" evidence="5">
    <location>
        <begin position="159"/>
        <end position="238"/>
    </location>
</feature>
<evidence type="ECO:0000259" key="6">
    <source>
        <dbReference type="PROSITE" id="PS51519"/>
    </source>
</evidence>
<dbReference type="EMBL" id="GDKF01006333">
    <property type="protein sequence ID" value="JAT72289.1"/>
    <property type="molecule type" value="Transcribed_RNA"/>
</dbReference>
<protein>
    <recommendedName>
        <fullName evidence="6">RWP-RK domain-containing protein</fullName>
    </recommendedName>
</protein>
<evidence type="ECO:0000256" key="4">
    <source>
        <dbReference type="ARBA" id="ARBA00023242"/>
    </source>
</evidence>
<dbReference type="AlphaFoldDB" id="A0A1D1ZZC6"/>
<dbReference type="InterPro" id="IPR003035">
    <property type="entry name" value="RWP-RK_dom"/>
</dbReference>
<dbReference type="GO" id="GO:0003677">
    <property type="term" value="F:DNA binding"/>
    <property type="evidence" value="ECO:0007669"/>
    <property type="project" value="UniProtKB-KW"/>
</dbReference>
<feature type="non-terminal residue" evidence="7">
    <location>
        <position position="1"/>
    </location>
</feature>
<evidence type="ECO:0000256" key="3">
    <source>
        <dbReference type="ARBA" id="ARBA00023163"/>
    </source>
</evidence>
<evidence type="ECO:0000256" key="1">
    <source>
        <dbReference type="ARBA" id="ARBA00023015"/>
    </source>
</evidence>
<name>A0A1D1ZZC6_AUXPR</name>
<evidence type="ECO:0000256" key="5">
    <source>
        <dbReference type="SAM" id="MobiDB-lite"/>
    </source>
</evidence>
<organism evidence="7">
    <name type="scientific">Auxenochlorella protothecoides</name>
    <name type="common">Green microalga</name>
    <name type="synonym">Chlorella protothecoides</name>
    <dbReference type="NCBI Taxonomy" id="3075"/>
    <lineage>
        <taxon>Eukaryota</taxon>
        <taxon>Viridiplantae</taxon>
        <taxon>Chlorophyta</taxon>
        <taxon>core chlorophytes</taxon>
        <taxon>Trebouxiophyceae</taxon>
        <taxon>Chlorellales</taxon>
        <taxon>Chlorellaceae</taxon>
        <taxon>Auxenochlorella</taxon>
    </lineage>
</organism>
<keyword evidence="3" id="KW-0804">Transcription</keyword>